<dbReference type="Pfam" id="PF17667">
    <property type="entry name" value="Pkinase_fungal"/>
    <property type="match status" value="1"/>
</dbReference>
<dbReference type="RefSeq" id="XP_041283994.1">
    <property type="nucleotide sequence ID" value="XM_041430427.1"/>
</dbReference>
<keyword evidence="3" id="KW-1185">Reference proteome</keyword>
<accession>A0A9P7EPQ0</accession>
<protein>
    <recommendedName>
        <fullName evidence="1">Fungal-type protein kinase domain-containing protein</fullName>
    </recommendedName>
</protein>
<dbReference type="AlphaFoldDB" id="A0A9P7EPQ0"/>
<feature type="domain" description="Fungal-type protein kinase" evidence="1">
    <location>
        <begin position="2"/>
        <end position="73"/>
    </location>
</feature>
<dbReference type="SUPFAM" id="SSF56112">
    <property type="entry name" value="Protein kinase-like (PK-like)"/>
    <property type="match status" value="1"/>
</dbReference>
<proteinExistence type="predicted"/>
<organism evidence="2 3">
    <name type="scientific">Suillus discolor</name>
    <dbReference type="NCBI Taxonomy" id="1912936"/>
    <lineage>
        <taxon>Eukaryota</taxon>
        <taxon>Fungi</taxon>
        <taxon>Dikarya</taxon>
        <taxon>Basidiomycota</taxon>
        <taxon>Agaricomycotina</taxon>
        <taxon>Agaricomycetes</taxon>
        <taxon>Agaricomycetidae</taxon>
        <taxon>Boletales</taxon>
        <taxon>Suillineae</taxon>
        <taxon>Suillaceae</taxon>
        <taxon>Suillus</taxon>
    </lineage>
</organism>
<gene>
    <name evidence="2" type="ORF">F5147DRAFT_552338</name>
</gene>
<sequence length="73" mass="8575">HTHVRLVLKPCGRPLHMFRMLKEFVRALRDIVEIQQAVVEECQILHRDCSLNNTMILDEPEGSEGFLIDWEFA</sequence>
<evidence type="ECO:0000259" key="1">
    <source>
        <dbReference type="Pfam" id="PF17667"/>
    </source>
</evidence>
<evidence type="ECO:0000313" key="3">
    <source>
        <dbReference type="Proteomes" id="UP000823399"/>
    </source>
</evidence>
<evidence type="ECO:0000313" key="2">
    <source>
        <dbReference type="EMBL" id="KAG2079492.1"/>
    </source>
</evidence>
<feature type="non-terminal residue" evidence="2">
    <location>
        <position position="73"/>
    </location>
</feature>
<dbReference type="InterPro" id="IPR040976">
    <property type="entry name" value="Pkinase_fungal"/>
</dbReference>
<feature type="non-terminal residue" evidence="2">
    <location>
        <position position="1"/>
    </location>
</feature>
<dbReference type="OrthoDB" id="5569250at2759"/>
<dbReference type="InterPro" id="IPR011009">
    <property type="entry name" value="Kinase-like_dom_sf"/>
</dbReference>
<comment type="caution">
    <text evidence="2">The sequence shown here is derived from an EMBL/GenBank/DDBJ whole genome shotgun (WGS) entry which is preliminary data.</text>
</comment>
<dbReference type="EMBL" id="JABBWM010000749">
    <property type="protein sequence ID" value="KAG2079492.1"/>
    <property type="molecule type" value="Genomic_DNA"/>
</dbReference>
<dbReference type="Proteomes" id="UP000823399">
    <property type="component" value="Unassembled WGS sequence"/>
</dbReference>
<name>A0A9P7EPQ0_9AGAM</name>
<dbReference type="GeneID" id="64692686"/>
<reference evidence="2" key="1">
    <citation type="journal article" date="2020" name="New Phytol.">
        <title>Comparative genomics reveals dynamic genome evolution in host specialist ectomycorrhizal fungi.</title>
        <authorList>
            <person name="Lofgren L.A."/>
            <person name="Nguyen N.H."/>
            <person name="Vilgalys R."/>
            <person name="Ruytinx J."/>
            <person name="Liao H.L."/>
            <person name="Branco S."/>
            <person name="Kuo A."/>
            <person name="LaButti K."/>
            <person name="Lipzen A."/>
            <person name="Andreopoulos W."/>
            <person name="Pangilinan J."/>
            <person name="Riley R."/>
            <person name="Hundley H."/>
            <person name="Na H."/>
            <person name="Barry K."/>
            <person name="Grigoriev I.V."/>
            <person name="Stajich J.E."/>
            <person name="Kennedy P.G."/>
        </authorList>
    </citation>
    <scope>NUCLEOTIDE SEQUENCE</scope>
    <source>
        <strain evidence="2">FC423</strain>
    </source>
</reference>